<protein>
    <submittedName>
        <fullName evidence="1">Uncharacterized protein</fullName>
    </submittedName>
</protein>
<name>A0A645ISL8_9ZZZZ</name>
<evidence type="ECO:0000313" key="1">
    <source>
        <dbReference type="EMBL" id="MPN50203.1"/>
    </source>
</evidence>
<sequence length="135" mass="14894">MQGQSRVHILRMVAEPRAQLGRHMADRGQIALLALDRPLAQHGQYHLVLLAVAVARGKARGLHPAVFLIEVLLGMGNQLVPERAQLLIGRRLHLGQQGDELFMHRVHDGKIQDESGIPFEADHGSSLCEVEELPA</sequence>
<gene>
    <name evidence="1" type="ORF">SDC9_197829</name>
</gene>
<dbReference type="AlphaFoldDB" id="A0A645ISL8"/>
<proteinExistence type="predicted"/>
<organism evidence="1">
    <name type="scientific">bioreactor metagenome</name>
    <dbReference type="NCBI Taxonomy" id="1076179"/>
    <lineage>
        <taxon>unclassified sequences</taxon>
        <taxon>metagenomes</taxon>
        <taxon>ecological metagenomes</taxon>
    </lineage>
</organism>
<dbReference type="EMBL" id="VSSQ01114157">
    <property type="protein sequence ID" value="MPN50203.1"/>
    <property type="molecule type" value="Genomic_DNA"/>
</dbReference>
<accession>A0A645ISL8</accession>
<reference evidence="1" key="1">
    <citation type="submission" date="2019-08" db="EMBL/GenBank/DDBJ databases">
        <authorList>
            <person name="Kucharzyk K."/>
            <person name="Murdoch R.W."/>
            <person name="Higgins S."/>
            <person name="Loffler F."/>
        </authorList>
    </citation>
    <scope>NUCLEOTIDE SEQUENCE</scope>
</reference>
<comment type="caution">
    <text evidence="1">The sequence shown here is derived from an EMBL/GenBank/DDBJ whole genome shotgun (WGS) entry which is preliminary data.</text>
</comment>